<dbReference type="EMBL" id="BKCJ011408702">
    <property type="protein sequence ID" value="GFD30910.1"/>
    <property type="molecule type" value="Genomic_DNA"/>
</dbReference>
<evidence type="ECO:0000313" key="1">
    <source>
        <dbReference type="EMBL" id="GFD30910.1"/>
    </source>
</evidence>
<organism evidence="1">
    <name type="scientific">Tanacetum cinerariifolium</name>
    <name type="common">Dalmatian daisy</name>
    <name type="synonym">Chrysanthemum cinerariifolium</name>
    <dbReference type="NCBI Taxonomy" id="118510"/>
    <lineage>
        <taxon>Eukaryota</taxon>
        <taxon>Viridiplantae</taxon>
        <taxon>Streptophyta</taxon>
        <taxon>Embryophyta</taxon>
        <taxon>Tracheophyta</taxon>
        <taxon>Spermatophyta</taxon>
        <taxon>Magnoliopsida</taxon>
        <taxon>eudicotyledons</taxon>
        <taxon>Gunneridae</taxon>
        <taxon>Pentapetalae</taxon>
        <taxon>asterids</taxon>
        <taxon>campanulids</taxon>
        <taxon>Asterales</taxon>
        <taxon>Asteraceae</taxon>
        <taxon>Asteroideae</taxon>
        <taxon>Anthemideae</taxon>
        <taxon>Anthemidinae</taxon>
        <taxon>Tanacetum</taxon>
    </lineage>
</organism>
<name>A0A699V8B2_TANCI</name>
<gene>
    <name evidence="1" type="ORF">Tci_902879</name>
</gene>
<protein>
    <submittedName>
        <fullName evidence="1">Uncharacterized protein</fullName>
    </submittedName>
</protein>
<dbReference type="AlphaFoldDB" id="A0A699V8B2"/>
<comment type="caution">
    <text evidence="1">The sequence shown here is derived from an EMBL/GenBank/DDBJ whole genome shotgun (WGS) entry which is preliminary data.</text>
</comment>
<proteinExistence type="predicted"/>
<accession>A0A699V8B2</accession>
<reference evidence="1" key="1">
    <citation type="journal article" date="2019" name="Sci. Rep.">
        <title>Draft genome of Tanacetum cinerariifolium, the natural source of mosquito coil.</title>
        <authorList>
            <person name="Yamashiro T."/>
            <person name="Shiraishi A."/>
            <person name="Satake H."/>
            <person name="Nakayama K."/>
        </authorList>
    </citation>
    <scope>NUCLEOTIDE SEQUENCE</scope>
</reference>
<sequence>MIQGNVMSYEPKSMQKAIESENDQMDQKLLGIVDRQADNKRKEPQWHIKEFLLALSVELRVITREITRGWETEIRGIKIRLGMKMWWQKHMDWVLQEETQTLMS</sequence>